<dbReference type="SMART" id="SM00708">
    <property type="entry name" value="PhBP"/>
    <property type="match status" value="1"/>
</dbReference>
<dbReference type="Proteomes" id="UP000801492">
    <property type="component" value="Unassembled WGS sequence"/>
</dbReference>
<feature type="chain" id="PRO_5035460169" evidence="1">
    <location>
        <begin position="21"/>
        <end position="138"/>
    </location>
</feature>
<dbReference type="InterPro" id="IPR006170">
    <property type="entry name" value="PBP/GOBP"/>
</dbReference>
<dbReference type="Gene3D" id="1.10.238.20">
    <property type="entry name" value="Pheromone/general odorant binding protein domain"/>
    <property type="match status" value="1"/>
</dbReference>
<evidence type="ECO:0000313" key="2">
    <source>
        <dbReference type="EMBL" id="KAF2889033.1"/>
    </source>
</evidence>
<accession>A0A8K0G876</accession>
<keyword evidence="1" id="KW-0732">Signal</keyword>
<dbReference type="InterPro" id="IPR036728">
    <property type="entry name" value="PBP_GOBP_sf"/>
</dbReference>
<dbReference type="CDD" id="cd23992">
    <property type="entry name" value="PBP_GOBP"/>
    <property type="match status" value="1"/>
</dbReference>
<gene>
    <name evidence="2" type="ORF">ILUMI_17140</name>
</gene>
<protein>
    <submittedName>
        <fullName evidence="2">Uncharacterized protein</fullName>
    </submittedName>
</protein>
<evidence type="ECO:0000256" key="1">
    <source>
        <dbReference type="SAM" id="SignalP"/>
    </source>
</evidence>
<dbReference type="EMBL" id="VTPC01071500">
    <property type="protein sequence ID" value="KAF2889033.1"/>
    <property type="molecule type" value="Genomic_DNA"/>
</dbReference>
<evidence type="ECO:0000313" key="3">
    <source>
        <dbReference type="Proteomes" id="UP000801492"/>
    </source>
</evidence>
<dbReference type="GO" id="GO:0005549">
    <property type="term" value="F:odorant binding"/>
    <property type="evidence" value="ECO:0007669"/>
    <property type="project" value="InterPro"/>
</dbReference>
<dbReference type="SUPFAM" id="SSF47565">
    <property type="entry name" value="Insect pheromone/odorant-binding proteins"/>
    <property type="match status" value="1"/>
</dbReference>
<dbReference type="OrthoDB" id="8194670at2759"/>
<proteinExistence type="predicted"/>
<dbReference type="AlphaFoldDB" id="A0A8K0G876"/>
<name>A0A8K0G876_IGNLU</name>
<dbReference type="Pfam" id="PF01395">
    <property type="entry name" value="PBP_GOBP"/>
    <property type="match status" value="1"/>
</dbReference>
<feature type="signal peptide" evidence="1">
    <location>
        <begin position="1"/>
        <end position="20"/>
    </location>
</feature>
<organism evidence="2 3">
    <name type="scientific">Ignelater luminosus</name>
    <name type="common">Cucubano</name>
    <name type="synonym">Pyrophorus luminosus</name>
    <dbReference type="NCBI Taxonomy" id="2038154"/>
    <lineage>
        <taxon>Eukaryota</taxon>
        <taxon>Metazoa</taxon>
        <taxon>Ecdysozoa</taxon>
        <taxon>Arthropoda</taxon>
        <taxon>Hexapoda</taxon>
        <taxon>Insecta</taxon>
        <taxon>Pterygota</taxon>
        <taxon>Neoptera</taxon>
        <taxon>Endopterygota</taxon>
        <taxon>Coleoptera</taxon>
        <taxon>Polyphaga</taxon>
        <taxon>Elateriformia</taxon>
        <taxon>Elateroidea</taxon>
        <taxon>Elateridae</taxon>
        <taxon>Agrypninae</taxon>
        <taxon>Pyrophorini</taxon>
        <taxon>Ignelater</taxon>
    </lineage>
</organism>
<comment type="caution">
    <text evidence="2">The sequence shown here is derived from an EMBL/GenBank/DDBJ whole genome shotgun (WGS) entry which is preliminary data.</text>
</comment>
<reference evidence="2" key="1">
    <citation type="submission" date="2019-08" db="EMBL/GenBank/DDBJ databases">
        <title>The genome of the North American firefly Photinus pyralis.</title>
        <authorList>
            <consortium name="Photinus pyralis genome working group"/>
            <person name="Fallon T.R."/>
            <person name="Sander Lower S.E."/>
            <person name="Weng J.-K."/>
        </authorList>
    </citation>
    <scope>NUCLEOTIDE SEQUENCE</scope>
    <source>
        <strain evidence="2">TRF0915ILg1</strain>
        <tissue evidence="2">Whole body</tissue>
    </source>
</reference>
<sequence>MKIHIIVILLMFLAPYEAFARYLTVKHIRSLWKERMIHNTGECMSQSHVNPRVVEEFFEYGYMPHSPAWKCYLECCGRELGILSRLGDVNVQKWVDIFSYVDLPLAQECVKIEEQDVCEKAYMLLECALGELTKLYPS</sequence>
<keyword evidence="3" id="KW-1185">Reference proteome</keyword>